<proteinExistence type="predicted"/>
<reference evidence="2" key="1">
    <citation type="journal article" date="2022" name="Mol. Ecol. Resour.">
        <title>The genomes of chicory, endive, great burdock and yacon provide insights into Asteraceae palaeo-polyploidization history and plant inulin production.</title>
        <authorList>
            <person name="Fan W."/>
            <person name="Wang S."/>
            <person name="Wang H."/>
            <person name="Wang A."/>
            <person name="Jiang F."/>
            <person name="Liu H."/>
            <person name="Zhao H."/>
            <person name="Xu D."/>
            <person name="Zhang Y."/>
        </authorList>
    </citation>
    <scope>NUCLEOTIDE SEQUENCE [LARGE SCALE GENOMIC DNA]</scope>
    <source>
        <strain evidence="2">cv. Yunnan</strain>
    </source>
</reference>
<evidence type="ECO:0000313" key="2">
    <source>
        <dbReference type="Proteomes" id="UP001056120"/>
    </source>
</evidence>
<dbReference type="Proteomes" id="UP001056120">
    <property type="component" value="Linkage Group LG04"/>
</dbReference>
<keyword evidence="2" id="KW-1185">Reference proteome</keyword>
<sequence>MFMFMFMFIRGSLETTILQLIFSMLWISMIFNCKCKYIWYRPGVAGTCCGSCPGACLGRVSLCCRGWLAAAYVFELPLDLEGSTRDLLAAGTTSLSHGSDCRDPLPAGTHLSVTALPRRVVGSDLDSRGLAQPEPSW</sequence>
<protein>
    <submittedName>
        <fullName evidence="1">Uncharacterized protein</fullName>
    </submittedName>
</protein>
<reference evidence="1 2" key="2">
    <citation type="journal article" date="2022" name="Mol. Ecol. Resour.">
        <title>The genomes of chicory, endive, great burdock and yacon provide insights into Asteraceae paleo-polyploidization history and plant inulin production.</title>
        <authorList>
            <person name="Fan W."/>
            <person name="Wang S."/>
            <person name="Wang H."/>
            <person name="Wang A."/>
            <person name="Jiang F."/>
            <person name="Liu H."/>
            <person name="Zhao H."/>
            <person name="Xu D."/>
            <person name="Zhang Y."/>
        </authorList>
    </citation>
    <scope>NUCLEOTIDE SEQUENCE [LARGE SCALE GENOMIC DNA]</scope>
    <source>
        <strain evidence="2">cv. Yunnan</strain>
        <tissue evidence="1">Leaves</tissue>
    </source>
</reference>
<accession>A0ACB9JC69</accession>
<organism evidence="1 2">
    <name type="scientific">Smallanthus sonchifolius</name>
    <dbReference type="NCBI Taxonomy" id="185202"/>
    <lineage>
        <taxon>Eukaryota</taxon>
        <taxon>Viridiplantae</taxon>
        <taxon>Streptophyta</taxon>
        <taxon>Embryophyta</taxon>
        <taxon>Tracheophyta</taxon>
        <taxon>Spermatophyta</taxon>
        <taxon>Magnoliopsida</taxon>
        <taxon>eudicotyledons</taxon>
        <taxon>Gunneridae</taxon>
        <taxon>Pentapetalae</taxon>
        <taxon>asterids</taxon>
        <taxon>campanulids</taxon>
        <taxon>Asterales</taxon>
        <taxon>Asteraceae</taxon>
        <taxon>Asteroideae</taxon>
        <taxon>Heliantheae alliance</taxon>
        <taxon>Millerieae</taxon>
        <taxon>Smallanthus</taxon>
    </lineage>
</organism>
<name>A0ACB9JC69_9ASTR</name>
<gene>
    <name evidence="1" type="ORF">L1987_11572</name>
</gene>
<comment type="caution">
    <text evidence="1">The sequence shown here is derived from an EMBL/GenBank/DDBJ whole genome shotgun (WGS) entry which is preliminary data.</text>
</comment>
<dbReference type="EMBL" id="CM042021">
    <property type="protein sequence ID" value="KAI3817774.1"/>
    <property type="molecule type" value="Genomic_DNA"/>
</dbReference>
<evidence type="ECO:0000313" key="1">
    <source>
        <dbReference type="EMBL" id="KAI3817774.1"/>
    </source>
</evidence>